<comment type="caution">
    <text evidence="16">The sequence shown here is derived from an EMBL/GenBank/DDBJ whole genome shotgun (WGS) entry which is preliminary data.</text>
</comment>
<feature type="domain" description="TRNA-binding" evidence="15">
    <location>
        <begin position="561"/>
        <end position="661"/>
    </location>
</feature>
<evidence type="ECO:0000259" key="15">
    <source>
        <dbReference type="PROSITE" id="PS50886"/>
    </source>
</evidence>
<keyword evidence="6 13" id="KW-0436">Ligase</keyword>
<dbReference type="SUPFAM" id="SSF50249">
    <property type="entry name" value="Nucleic acid-binding proteins"/>
    <property type="match status" value="1"/>
</dbReference>
<comment type="subunit">
    <text evidence="3 13">Homodimer.</text>
</comment>
<feature type="binding site" evidence="13">
    <location>
        <position position="136"/>
    </location>
    <ligand>
        <name>Zn(2+)</name>
        <dbReference type="ChEBI" id="CHEBI:29105"/>
    </ligand>
</feature>
<dbReference type="FunFam" id="2.170.220.10:FF:000003">
    <property type="entry name" value="Methionine--tRNA ligase"/>
    <property type="match status" value="1"/>
</dbReference>
<dbReference type="NCBIfam" id="NF008900">
    <property type="entry name" value="PRK12267.1"/>
    <property type="match status" value="1"/>
</dbReference>
<comment type="function">
    <text evidence="1 13">Is required not only for elongation of protein synthesis but also for the initiation of all mRNA translation through initiator tRNA(fMet) aminoacylation.</text>
</comment>
<dbReference type="CDD" id="cd07957">
    <property type="entry name" value="Anticodon_Ia_Met"/>
    <property type="match status" value="1"/>
</dbReference>
<dbReference type="CDD" id="cd02800">
    <property type="entry name" value="tRNA_bind_EcMetRS_like"/>
    <property type="match status" value="1"/>
</dbReference>
<evidence type="ECO:0000256" key="5">
    <source>
        <dbReference type="ARBA" id="ARBA00022555"/>
    </source>
</evidence>
<dbReference type="PANTHER" id="PTHR43326:SF1">
    <property type="entry name" value="METHIONINE--TRNA LIGASE, MITOCHONDRIAL"/>
    <property type="match status" value="1"/>
</dbReference>
<keyword evidence="5 13" id="KW-0820">tRNA-binding</keyword>
<dbReference type="GO" id="GO:0004825">
    <property type="term" value="F:methionine-tRNA ligase activity"/>
    <property type="evidence" value="ECO:0007669"/>
    <property type="project" value="UniProtKB-UniRule"/>
</dbReference>
<evidence type="ECO:0000256" key="9">
    <source>
        <dbReference type="ARBA" id="ARBA00022884"/>
    </source>
</evidence>
<evidence type="ECO:0000256" key="1">
    <source>
        <dbReference type="ARBA" id="ARBA00003314"/>
    </source>
</evidence>
<feature type="binding site" evidence="13">
    <location>
        <position position="156"/>
    </location>
    <ligand>
        <name>Zn(2+)</name>
        <dbReference type="ChEBI" id="CHEBI:29105"/>
    </ligand>
</feature>
<dbReference type="InterPro" id="IPR041872">
    <property type="entry name" value="Anticodon_Met"/>
</dbReference>
<dbReference type="PRINTS" id="PR01041">
    <property type="entry name" value="TRNASYNTHMET"/>
</dbReference>
<dbReference type="InterPro" id="IPR023457">
    <property type="entry name" value="Met-tRNA_synth_2"/>
</dbReference>
<evidence type="ECO:0000313" key="17">
    <source>
        <dbReference type="Proteomes" id="UP000318834"/>
    </source>
</evidence>
<dbReference type="EMBL" id="VBAP01000015">
    <property type="protein sequence ID" value="TMI76640.1"/>
    <property type="molecule type" value="Genomic_DNA"/>
</dbReference>
<dbReference type="Pfam" id="PF09334">
    <property type="entry name" value="tRNA-synt_1g"/>
    <property type="match status" value="1"/>
</dbReference>
<keyword evidence="9 13" id="KW-0694">RNA-binding</keyword>
<comment type="catalytic activity">
    <reaction evidence="12 13">
        <text>tRNA(Met) + L-methionine + ATP = L-methionyl-tRNA(Met) + AMP + diphosphate</text>
        <dbReference type="Rhea" id="RHEA:13481"/>
        <dbReference type="Rhea" id="RHEA-COMP:9667"/>
        <dbReference type="Rhea" id="RHEA-COMP:9698"/>
        <dbReference type="ChEBI" id="CHEBI:30616"/>
        <dbReference type="ChEBI" id="CHEBI:33019"/>
        <dbReference type="ChEBI" id="CHEBI:57844"/>
        <dbReference type="ChEBI" id="CHEBI:78442"/>
        <dbReference type="ChEBI" id="CHEBI:78530"/>
        <dbReference type="ChEBI" id="CHEBI:456215"/>
        <dbReference type="EC" id="6.1.1.10"/>
    </reaction>
</comment>
<dbReference type="InterPro" id="IPR009080">
    <property type="entry name" value="tRNAsynth_Ia_anticodon-bd"/>
</dbReference>
<gene>
    <name evidence="13 16" type="primary">metG</name>
    <name evidence="16" type="ORF">E6H05_03055</name>
</gene>
<keyword evidence="4 13" id="KW-0963">Cytoplasm</keyword>
<dbReference type="Proteomes" id="UP000318834">
    <property type="component" value="Unassembled WGS sequence"/>
</dbReference>
<sequence>MFLFEVRIVDTKRYYITTAIDYVNASPHIGHAYEKIIADVLARVHRLRGFEVHFLTGTDEHGQKNATTAAAAGKAVKAFVDENAAKFRDLVGLLNLSIDDFIRTTEPRHARGVETIWRRVRAAGDFYKKNYQALYCVGHEAFVTKSDLVNGKCPAHDAEPIVIEEENYFFRLSKYRSQLRRLFEERRDFVVPASRYGEMLNLIDTLEDISVSRPVEKLSWGIPVPDDPTHVIYVWFDALTNYISAVGFGQDEAKFERWWPASHHLIGKDINRFHSLLWPAMLISAGLTPPRQVLVHGFITVEGQKISKTLGNVIDPGAVARELAAASGAAFEVCIDALRYFLLREIPFGEDGDFSRSGLVHRFNADLANDYGNLLNRTVPQLERHFDRQVPARGSEAGKDAALRQTAVEVASSIERFIDRLDFKGALEEIWRLLGTANKYIDEEAPWQAVRTDRARAGTVLYNTLEAVRIATILLSPWLPTATARVWEQLGIAASLETQRLDDARRWGGLPAGTRVSPGAPIFPRIETKVGVASGRERTAAAPDATSTGGSQTVSTISIDEFRKLDIRVGEVLSATRVPGTEKLIEVKVDIGGEVRTLATGLVPQYQPEELIGKRIIVLANLEPRRVRGVTSQGMLLAAEWEGEVALLTVEKYAPKGAKIT</sequence>
<accession>A0A537IZA4</accession>
<evidence type="ECO:0000313" key="16">
    <source>
        <dbReference type="EMBL" id="TMI76640.1"/>
    </source>
</evidence>
<dbReference type="InterPro" id="IPR012340">
    <property type="entry name" value="NA-bd_OB-fold"/>
</dbReference>
<protein>
    <recommendedName>
        <fullName evidence="13">Methionine--tRNA ligase</fullName>
        <ecNumber evidence="13">6.1.1.10</ecNumber>
    </recommendedName>
    <alternativeName>
        <fullName evidence="13">Methionyl-tRNA synthetase</fullName>
        <shortName evidence="13">MetRS</shortName>
    </alternativeName>
</protein>
<keyword evidence="8 13" id="KW-0067">ATP-binding</keyword>
<dbReference type="SUPFAM" id="SSF47323">
    <property type="entry name" value="Anticodon-binding domain of a subclass of class I aminoacyl-tRNA synthetases"/>
    <property type="match status" value="1"/>
</dbReference>
<organism evidence="16 17">
    <name type="scientific">Candidatus Segetimicrobium genomatis</name>
    <dbReference type="NCBI Taxonomy" id="2569760"/>
    <lineage>
        <taxon>Bacteria</taxon>
        <taxon>Bacillati</taxon>
        <taxon>Candidatus Sysuimicrobiota</taxon>
        <taxon>Candidatus Sysuimicrobiia</taxon>
        <taxon>Candidatus Sysuimicrobiales</taxon>
        <taxon>Candidatus Segetimicrobiaceae</taxon>
        <taxon>Candidatus Segetimicrobium</taxon>
    </lineage>
</organism>
<dbReference type="PROSITE" id="PS50886">
    <property type="entry name" value="TRBD"/>
    <property type="match status" value="1"/>
</dbReference>
<dbReference type="Gene3D" id="2.170.220.10">
    <property type="match status" value="1"/>
</dbReference>
<evidence type="ECO:0000256" key="10">
    <source>
        <dbReference type="ARBA" id="ARBA00022917"/>
    </source>
</evidence>
<dbReference type="Pfam" id="PF19303">
    <property type="entry name" value="Anticodon_3"/>
    <property type="match status" value="1"/>
</dbReference>
<name>A0A537IZA4_9BACT</name>
<feature type="short sequence motif" description="'HIGH' region" evidence="13">
    <location>
        <begin position="21"/>
        <end position="31"/>
    </location>
</feature>
<dbReference type="GO" id="GO:0006431">
    <property type="term" value="P:methionyl-tRNA aminoacylation"/>
    <property type="evidence" value="ECO:0007669"/>
    <property type="project" value="UniProtKB-UniRule"/>
</dbReference>
<comment type="caution">
    <text evidence="13">Lacks conserved residue(s) required for the propagation of feature annotation.</text>
</comment>
<evidence type="ECO:0000256" key="8">
    <source>
        <dbReference type="ARBA" id="ARBA00022840"/>
    </source>
</evidence>
<keyword evidence="10 13" id="KW-0648">Protein biosynthesis</keyword>
<dbReference type="AlphaFoldDB" id="A0A537IZA4"/>
<evidence type="ECO:0000256" key="11">
    <source>
        <dbReference type="ARBA" id="ARBA00023146"/>
    </source>
</evidence>
<comment type="similarity">
    <text evidence="14">Belongs to the class-I aminoacyl-tRNA synthetase family.</text>
</comment>
<dbReference type="SUPFAM" id="SSF52374">
    <property type="entry name" value="Nucleotidylyl transferase"/>
    <property type="match status" value="1"/>
</dbReference>
<dbReference type="Pfam" id="PF01588">
    <property type="entry name" value="tRNA_bind"/>
    <property type="match status" value="1"/>
</dbReference>
<evidence type="ECO:0000256" key="14">
    <source>
        <dbReference type="RuleBase" id="RU363039"/>
    </source>
</evidence>
<dbReference type="PANTHER" id="PTHR43326">
    <property type="entry name" value="METHIONYL-TRNA SYNTHETASE"/>
    <property type="match status" value="1"/>
</dbReference>
<evidence type="ECO:0000256" key="7">
    <source>
        <dbReference type="ARBA" id="ARBA00022741"/>
    </source>
</evidence>
<dbReference type="InterPro" id="IPR014729">
    <property type="entry name" value="Rossmann-like_a/b/a_fold"/>
</dbReference>
<comment type="subcellular location">
    <subcellularLocation>
        <location evidence="2 13">Cytoplasm</location>
    </subcellularLocation>
</comment>
<dbReference type="FunFam" id="2.40.50.140:FF:000042">
    <property type="entry name" value="Methionine--tRNA ligase"/>
    <property type="match status" value="1"/>
</dbReference>
<dbReference type="InterPro" id="IPR015413">
    <property type="entry name" value="Methionyl/Leucyl_tRNA_Synth"/>
</dbReference>
<dbReference type="HAMAP" id="MF_01228">
    <property type="entry name" value="Met_tRNA_synth_type2"/>
    <property type="match status" value="1"/>
</dbReference>
<reference evidence="16 17" key="1">
    <citation type="journal article" date="2019" name="Nat. Microbiol.">
        <title>Mediterranean grassland soil C-N compound turnover is dependent on rainfall and depth, and is mediated by genomically divergent microorganisms.</title>
        <authorList>
            <person name="Diamond S."/>
            <person name="Andeer P.F."/>
            <person name="Li Z."/>
            <person name="Crits-Christoph A."/>
            <person name="Burstein D."/>
            <person name="Anantharaman K."/>
            <person name="Lane K.R."/>
            <person name="Thomas B.C."/>
            <person name="Pan C."/>
            <person name="Northen T.R."/>
            <person name="Banfield J.F."/>
        </authorList>
    </citation>
    <scope>NUCLEOTIDE SEQUENCE [LARGE SCALE GENOMIC DNA]</scope>
    <source>
        <strain evidence="16">NP_8</strain>
    </source>
</reference>
<keyword evidence="11 13" id="KW-0030">Aminoacyl-tRNA synthetase</keyword>
<evidence type="ECO:0000256" key="6">
    <source>
        <dbReference type="ARBA" id="ARBA00022598"/>
    </source>
</evidence>
<evidence type="ECO:0000256" key="13">
    <source>
        <dbReference type="HAMAP-Rule" id="MF_01228"/>
    </source>
</evidence>
<dbReference type="EC" id="6.1.1.10" evidence="13"/>
<dbReference type="Gene3D" id="1.10.730.10">
    <property type="entry name" value="Isoleucyl-tRNA Synthetase, Domain 1"/>
    <property type="match status" value="1"/>
</dbReference>
<evidence type="ECO:0000256" key="4">
    <source>
        <dbReference type="ARBA" id="ARBA00022490"/>
    </source>
</evidence>
<dbReference type="GO" id="GO:0005524">
    <property type="term" value="F:ATP binding"/>
    <property type="evidence" value="ECO:0007669"/>
    <property type="project" value="UniProtKB-UniRule"/>
</dbReference>
<feature type="binding site" evidence="13">
    <location>
        <position position="153"/>
    </location>
    <ligand>
        <name>Zn(2+)</name>
        <dbReference type="ChEBI" id="CHEBI:29105"/>
    </ligand>
</feature>
<dbReference type="InterPro" id="IPR002547">
    <property type="entry name" value="tRNA-bd_dom"/>
</dbReference>
<proteinExistence type="inferred from homology"/>
<dbReference type="GO" id="GO:0000049">
    <property type="term" value="F:tRNA binding"/>
    <property type="evidence" value="ECO:0007669"/>
    <property type="project" value="UniProtKB-UniRule"/>
</dbReference>
<evidence type="ECO:0000256" key="2">
    <source>
        <dbReference type="ARBA" id="ARBA00004496"/>
    </source>
</evidence>
<dbReference type="InterPro" id="IPR033911">
    <property type="entry name" value="MetRS_core"/>
</dbReference>
<dbReference type="Gene3D" id="3.40.50.620">
    <property type="entry name" value="HUPs"/>
    <property type="match status" value="1"/>
</dbReference>
<dbReference type="CDD" id="cd00814">
    <property type="entry name" value="MetRS_core"/>
    <property type="match status" value="1"/>
</dbReference>
<dbReference type="Gene3D" id="2.40.50.140">
    <property type="entry name" value="Nucleic acid-binding proteins"/>
    <property type="match status" value="1"/>
</dbReference>
<keyword evidence="7 13" id="KW-0547">Nucleotide-binding</keyword>
<evidence type="ECO:0000256" key="12">
    <source>
        <dbReference type="ARBA" id="ARBA00047364"/>
    </source>
</evidence>
<evidence type="ECO:0000256" key="3">
    <source>
        <dbReference type="ARBA" id="ARBA00011738"/>
    </source>
</evidence>
<feature type="short sequence motif" description="'KMSKS' region" evidence="13">
    <location>
        <begin position="305"/>
        <end position="309"/>
    </location>
</feature>
<dbReference type="GO" id="GO:0005737">
    <property type="term" value="C:cytoplasm"/>
    <property type="evidence" value="ECO:0007669"/>
    <property type="project" value="UniProtKB-SubCell"/>
</dbReference>
<dbReference type="InterPro" id="IPR004495">
    <property type="entry name" value="Met-tRNA-synth_bsu_C"/>
</dbReference>